<evidence type="ECO:0000256" key="1">
    <source>
        <dbReference type="SAM" id="SignalP"/>
    </source>
</evidence>
<feature type="chain" id="PRO_5025473643" description="DUF302 domain-containing protein" evidence="1">
    <location>
        <begin position="21"/>
        <end position="274"/>
    </location>
</feature>
<protein>
    <recommendedName>
        <fullName evidence="4">DUF302 domain-containing protein</fullName>
    </recommendedName>
</protein>
<evidence type="ECO:0008006" key="4">
    <source>
        <dbReference type="Google" id="ProtNLM"/>
    </source>
</evidence>
<organism evidence="2 3">
    <name type="scientific">Pontiella desulfatans</name>
    <dbReference type="NCBI Taxonomy" id="2750659"/>
    <lineage>
        <taxon>Bacteria</taxon>
        <taxon>Pseudomonadati</taxon>
        <taxon>Kiritimatiellota</taxon>
        <taxon>Kiritimatiellia</taxon>
        <taxon>Kiritimatiellales</taxon>
        <taxon>Pontiellaceae</taxon>
        <taxon>Pontiella</taxon>
    </lineage>
</organism>
<proteinExistence type="predicted"/>
<name>A0A6C2U092_PONDE</name>
<gene>
    <name evidence="2" type="ORF">PDESU_01926</name>
</gene>
<dbReference type="Proteomes" id="UP000366872">
    <property type="component" value="Unassembled WGS sequence"/>
</dbReference>
<dbReference type="AlphaFoldDB" id="A0A6C2U092"/>
<keyword evidence="3" id="KW-1185">Reference proteome</keyword>
<evidence type="ECO:0000313" key="2">
    <source>
        <dbReference type="EMBL" id="VGO13370.1"/>
    </source>
</evidence>
<dbReference type="EMBL" id="CAAHFG010000001">
    <property type="protein sequence ID" value="VGO13370.1"/>
    <property type="molecule type" value="Genomic_DNA"/>
</dbReference>
<accession>A0A6C2U092</accession>
<sequence length="274" mass="29826">MKWWIGVLALGLGMNGAAIAAEPIISTDFTAAYVPLSELESKLNEAGLEVVGKHAVNGNSSYTSVIYTSDDLKKLGSASGRGFISVLRVLHNAERQELVASNPEYFIRAFYQKDYEDTMATPSVNALKAALGELKPTEDHLKAKELAKYNFMMGMPKYDGFVRVAKGATSELLKKLASSAADRLVFSLDIKGDGSSMLCGVALPDGLEKFNEKLGTMGQSQLLPYTVLIENGEANILHAKFYLALSFPQLTMTEFMKIMSVPGDIEDAFKADFK</sequence>
<reference evidence="2 3" key="1">
    <citation type="submission" date="2019-04" db="EMBL/GenBank/DDBJ databases">
        <authorList>
            <person name="Van Vliet M D."/>
        </authorList>
    </citation>
    <scope>NUCLEOTIDE SEQUENCE [LARGE SCALE GENOMIC DNA]</scope>
    <source>
        <strain evidence="2 3">F1</strain>
    </source>
</reference>
<evidence type="ECO:0000313" key="3">
    <source>
        <dbReference type="Proteomes" id="UP000366872"/>
    </source>
</evidence>
<dbReference type="RefSeq" id="WP_136078946.1">
    <property type="nucleotide sequence ID" value="NZ_CAAHFG010000001.1"/>
</dbReference>
<keyword evidence="1" id="KW-0732">Signal</keyword>
<feature type="signal peptide" evidence="1">
    <location>
        <begin position="1"/>
        <end position="20"/>
    </location>
</feature>